<keyword evidence="10" id="KW-1185">Reference proteome</keyword>
<feature type="transmembrane region" description="Helical" evidence="7">
    <location>
        <begin position="186"/>
        <end position="204"/>
    </location>
</feature>
<protein>
    <submittedName>
        <fullName evidence="9">Membrane-associated protein</fullName>
    </submittedName>
</protein>
<evidence type="ECO:0000256" key="6">
    <source>
        <dbReference type="ARBA" id="ARBA00023136"/>
    </source>
</evidence>
<feature type="domain" description="VTT" evidence="8">
    <location>
        <begin position="42"/>
        <end position="171"/>
    </location>
</feature>
<gene>
    <name evidence="9" type="ORF">SAMN06265350_103269</name>
</gene>
<keyword evidence="3 7" id="KW-1003">Cell membrane</keyword>
<dbReference type="Proteomes" id="UP000315971">
    <property type="component" value="Unassembled WGS sequence"/>
</dbReference>
<feature type="transmembrane region" description="Helical" evidence="7">
    <location>
        <begin position="63"/>
        <end position="87"/>
    </location>
</feature>
<reference evidence="9 10" key="1">
    <citation type="submission" date="2017-05" db="EMBL/GenBank/DDBJ databases">
        <authorList>
            <person name="Varghese N."/>
            <person name="Submissions S."/>
        </authorList>
    </citation>
    <scope>NUCLEOTIDE SEQUENCE [LARGE SCALE GENOMIC DNA]</scope>
    <source>
        <strain evidence="9 10">DSM 21342</strain>
    </source>
</reference>
<dbReference type="PANTHER" id="PTHR30353:SF0">
    <property type="entry name" value="TRANSMEMBRANE PROTEIN"/>
    <property type="match status" value="1"/>
</dbReference>
<organism evidence="9 10">
    <name type="scientific">Solitalea koreensis</name>
    <dbReference type="NCBI Taxonomy" id="543615"/>
    <lineage>
        <taxon>Bacteria</taxon>
        <taxon>Pseudomonadati</taxon>
        <taxon>Bacteroidota</taxon>
        <taxon>Sphingobacteriia</taxon>
        <taxon>Sphingobacteriales</taxon>
        <taxon>Sphingobacteriaceae</taxon>
        <taxon>Solitalea</taxon>
    </lineage>
</organism>
<accession>A0A521C6R5</accession>
<feature type="transmembrane region" description="Helical" evidence="7">
    <location>
        <begin position="23"/>
        <end position="42"/>
    </location>
</feature>
<dbReference type="PANTHER" id="PTHR30353">
    <property type="entry name" value="INNER MEMBRANE PROTEIN DEDA-RELATED"/>
    <property type="match status" value="1"/>
</dbReference>
<dbReference type="GO" id="GO:0005886">
    <property type="term" value="C:plasma membrane"/>
    <property type="evidence" value="ECO:0007669"/>
    <property type="project" value="UniProtKB-SubCell"/>
</dbReference>
<keyword evidence="5 7" id="KW-1133">Transmembrane helix</keyword>
<comment type="similarity">
    <text evidence="2 7">Belongs to the DedA family.</text>
</comment>
<dbReference type="InterPro" id="IPR032818">
    <property type="entry name" value="DedA-like"/>
</dbReference>
<evidence type="ECO:0000256" key="1">
    <source>
        <dbReference type="ARBA" id="ARBA00004651"/>
    </source>
</evidence>
<keyword evidence="6 7" id="KW-0472">Membrane</keyword>
<evidence type="ECO:0000313" key="10">
    <source>
        <dbReference type="Proteomes" id="UP000315971"/>
    </source>
</evidence>
<name>A0A521C6R5_9SPHI</name>
<evidence type="ECO:0000256" key="3">
    <source>
        <dbReference type="ARBA" id="ARBA00022475"/>
    </source>
</evidence>
<dbReference type="OrthoDB" id="9813426at2"/>
<dbReference type="AlphaFoldDB" id="A0A521C6R5"/>
<feature type="transmembrane region" description="Helical" evidence="7">
    <location>
        <begin position="123"/>
        <end position="144"/>
    </location>
</feature>
<evidence type="ECO:0000256" key="2">
    <source>
        <dbReference type="ARBA" id="ARBA00010792"/>
    </source>
</evidence>
<evidence type="ECO:0000256" key="5">
    <source>
        <dbReference type="ARBA" id="ARBA00022989"/>
    </source>
</evidence>
<keyword evidence="4 7" id="KW-0812">Transmembrane</keyword>
<dbReference type="Pfam" id="PF09335">
    <property type="entry name" value="VTT_dom"/>
    <property type="match status" value="1"/>
</dbReference>
<evidence type="ECO:0000313" key="9">
    <source>
        <dbReference type="EMBL" id="SMO55055.1"/>
    </source>
</evidence>
<feature type="transmembrane region" description="Helical" evidence="7">
    <location>
        <begin position="151"/>
        <end position="174"/>
    </location>
</feature>
<evidence type="ECO:0000256" key="7">
    <source>
        <dbReference type="RuleBase" id="RU367016"/>
    </source>
</evidence>
<dbReference type="InterPro" id="IPR032816">
    <property type="entry name" value="VTT_dom"/>
</dbReference>
<comment type="subcellular location">
    <subcellularLocation>
        <location evidence="1 7">Cell membrane</location>
        <topology evidence="1 7">Multi-pass membrane protein</topology>
    </subcellularLocation>
</comment>
<evidence type="ECO:0000259" key="8">
    <source>
        <dbReference type="Pfam" id="PF09335"/>
    </source>
</evidence>
<evidence type="ECO:0000256" key="4">
    <source>
        <dbReference type="ARBA" id="ARBA00022692"/>
    </source>
</evidence>
<dbReference type="EMBL" id="FXSZ01000003">
    <property type="protein sequence ID" value="SMO55055.1"/>
    <property type="molecule type" value="Genomic_DNA"/>
</dbReference>
<proteinExistence type="inferred from homology"/>
<sequence length="221" mass="24870">MNEFFEFIRNIINPEWILTHGGLWLLLLIVFAETGLFVGFFLPGDSLLFVTGMVLSRTHEISGLGVMPILILVSACGVAGNYAGYWFGKKSGPLLFNKKDTFFFKQRYLHAAKKFYDKHGGMAIVFARFLPFIRTFAPIVAGIVTMDYRKFAFYNLVGCVAWVFSMILSGYFLGRAFPTLAQHLDLIVIGIILVSIVPVIITYFKNRVKSGELEKDLSGKN</sequence>